<dbReference type="EMBL" id="JABCRI010000002">
    <property type="protein sequence ID" value="KAF8410659.1"/>
    <property type="molecule type" value="Genomic_DNA"/>
</dbReference>
<feature type="domain" description="Symplekin/Pta1 N-terminal" evidence="1">
    <location>
        <begin position="98"/>
        <end position="242"/>
    </location>
</feature>
<dbReference type="OMA" id="MSEANRM"/>
<evidence type="ECO:0000313" key="2">
    <source>
        <dbReference type="EMBL" id="KAF8410659.1"/>
    </source>
</evidence>
<sequence length="297" mass="32893">MAGVSREQALSLIAAANNHGDLAVKLSYLKQVKDILLYMEPSFAAELFPYLVELQASPESLVRKFLVELMEEIVLKVMGQSSLLLPILLTFLTDGSSVVVRQSIVSGTNLFRRLLEEMALQFHQSGRVERWLKELWTWMTKFKDAVYGIALEPGSVGTKLLAMKFLETCVLFFTSDADDSETSIKEGKGPRFNISWVVGGHPILDPAMLTLEANKCLGLLLDLLQSASTLRGSLIITVVNCYDLGFTVFETFGGITEACKQVVVQVQLAFMSLLRHADELSCVELNSSMVITDWICA</sequence>
<dbReference type="PANTHER" id="PTHR47184:SF3">
    <property type="entry name" value="PHOSPHATIDYLINOSITOL 3-AND 4-KINASE FAMILY PROTEIN-RELATED"/>
    <property type="match status" value="1"/>
</dbReference>
<comment type="caution">
    <text evidence="2">The sequence shown here is derived from an EMBL/GenBank/DDBJ whole genome shotgun (WGS) entry which is preliminary data.</text>
</comment>
<dbReference type="Proteomes" id="UP000655225">
    <property type="component" value="Unassembled WGS sequence"/>
</dbReference>
<dbReference type="InterPro" id="IPR011989">
    <property type="entry name" value="ARM-like"/>
</dbReference>
<dbReference type="OrthoDB" id="1923263at2759"/>
<dbReference type="SUPFAM" id="SSF48371">
    <property type="entry name" value="ARM repeat"/>
    <property type="match status" value="1"/>
</dbReference>
<reference evidence="2 3" key="1">
    <citation type="submission" date="2020-04" db="EMBL/GenBank/DDBJ databases">
        <title>Plant Genome Project.</title>
        <authorList>
            <person name="Zhang R.-G."/>
        </authorList>
    </citation>
    <scope>NUCLEOTIDE SEQUENCE [LARGE SCALE GENOMIC DNA]</scope>
    <source>
        <strain evidence="2">YNK0</strain>
        <tissue evidence="2">Leaf</tissue>
    </source>
</reference>
<dbReference type="Gene3D" id="1.25.10.10">
    <property type="entry name" value="Leucine-rich Repeat Variant"/>
    <property type="match status" value="1"/>
</dbReference>
<dbReference type="InterPro" id="IPR032460">
    <property type="entry name" value="Symplekin/Pta1_N"/>
</dbReference>
<dbReference type="Pfam" id="PF11935">
    <property type="entry name" value="SYMPK_PTA1_N"/>
    <property type="match status" value="1"/>
</dbReference>
<evidence type="ECO:0000259" key="1">
    <source>
        <dbReference type="Pfam" id="PF11935"/>
    </source>
</evidence>
<dbReference type="PANTHER" id="PTHR47184">
    <property type="entry name" value="PHOSPHATIDYLINOSITOL 3-AND 4-KINASE FAMILY PROTEIN-RELATED"/>
    <property type="match status" value="1"/>
</dbReference>
<dbReference type="InterPro" id="IPR016024">
    <property type="entry name" value="ARM-type_fold"/>
</dbReference>
<protein>
    <recommendedName>
        <fullName evidence="1">Symplekin/Pta1 N-terminal domain-containing protein</fullName>
    </recommendedName>
</protein>
<proteinExistence type="predicted"/>
<organism evidence="2 3">
    <name type="scientific">Tetracentron sinense</name>
    <name type="common">Spur-leaf</name>
    <dbReference type="NCBI Taxonomy" id="13715"/>
    <lineage>
        <taxon>Eukaryota</taxon>
        <taxon>Viridiplantae</taxon>
        <taxon>Streptophyta</taxon>
        <taxon>Embryophyta</taxon>
        <taxon>Tracheophyta</taxon>
        <taxon>Spermatophyta</taxon>
        <taxon>Magnoliopsida</taxon>
        <taxon>Trochodendrales</taxon>
        <taxon>Trochodendraceae</taxon>
        <taxon>Tetracentron</taxon>
    </lineage>
</organism>
<dbReference type="AlphaFoldDB" id="A0A835DRW2"/>
<gene>
    <name evidence="2" type="ORF">HHK36_003191</name>
</gene>
<accession>A0A835DRW2</accession>
<name>A0A835DRW2_TETSI</name>
<keyword evidence="3" id="KW-1185">Reference proteome</keyword>
<evidence type="ECO:0000313" key="3">
    <source>
        <dbReference type="Proteomes" id="UP000655225"/>
    </source>
</evidence>